<feature type="compositionally biased region" description="Gly residues" evidence="1">
    <location>
        <begin position="62"/>
        <end position="83"/>
    </location>
</feature>
<comment type="caution">
    <text evidence="2">The sequence shown here is derived from an EMBL/GenBank/DDBJ whole genome shotgun (WGS) entry which is preliminary data.</text>
</comment>
<proteinExistence type="predicted"/>
<dbReference type="EMBL" id="MAVT02006228">
    <property type="protein sequence ID" value="POS68471.1"/>
    <property type="molecule type" value="Genomic_DNA"/>
</dbReference>
<dbReference type="InParanoid" id="A0A2P5HDZ9"/>
<accession>A0A2P5HDZ9</accession>
<protein>
    <submittedName>
        <fullName evidence="2">Uncharacterized protein</fullName>
    </submittedName>
</protein>
<evidence type="ECO:0000313" key="2">
    <source>
        <dbReference type="EMBL" id="POS68471.1"/>
    </source>
</evidence>
<evidence type="ECO:0000313" key="3">
    <source>
        <dbReference type="Proteomes" id="UP000094444"/>
    </source>
</evidence>
<name>A0A2P5HDZ9_DIAHE</name>
<gene>
    <name evidence="2" type="ORF">DHEL01_v213135</name>
</gene>
<dbReference type="OrthoDB" id="4768377at2759"/>
<reference evidence="2" key="1">
    <citation type="submission" date="2017-09" db="EMBL/GenBank/DDBJ databases">
        <title>Polyketide synthases of a Diaporthe helianthi virulent isolate.</title>
        <authorList>
            <person name="Baroncelli R."/>
        </authorList>
    </citation>
    <scope>NUCLEOTIDE SEQUENCE [LARGE SCALE GENOMIC DNA]</scope>
    <source>
        <strain evidence="2">7/96</strain>
    </source>
</reference>
<feature type="compositionally biased region" description="Low complexity" evidence="1">
    <location>
        <begin position="48"/>
        <end position="61"/>
    </location>
</feature>
<evidence type="ECO:0000256" key="1">
    <source>
        <dbReference type="SAM" id="MobiDB-lite"/>
    </source>
</evidence>
<feature type="region of interest" description="Disordered" evidence="1">
    <location>
        <begin position="48"/>
        <end position="83"/>
    </location>
</feature>
<dbReference type="AlphaFoldDB" id="A0A2P5HDZ9"/>
<sequence length="83" mass="8176">MGRGKMDEAAAARIRKARGEKVGCSAGNCIKCLVSLTTASQDDFARRAAMAARSNKDSSGQNGQGGGQGGSGSGGQGGGVSKK</sequence>
<organism evidence="2 3">
    <name type="scientific">Diaporthe helianthi</name>
    <dbReference type="NCBI Taxonomy" id="158607"/>
    <lineage>
        <taxon>Eukaryota</taxon>
        <taxon>Fungi</taxon>
        <taxon>Dikarya</taxon>
        <taxon>Ascomycota</taxon>
        <taxon>Pezizomycotina</taxon>
        <taxon>Sordariomycetes</taxon>
        <taxon>Sordariomycetidae</taxon>
        <taxon>Diaporthales</taxon>
        <taxon>Diaporthaceae</taxon>
        <taxon>Diaporthe</taxon>
    </lineage>
</organism>
<keyword evidence="3" id="KW-1185">Reference proteome</keyword>
<dbReference type="Proteomes" id="UP000094444">
    <property type="component" value="Unassembled WGS sequence"/>
</dbReference>